<evidence type="ECO:0000256" key="1">
    <source>
        <dbReference type="SAM" id="MobiDB-lite"/>
    </source>
</evidence>
<feature type="compositionally biased region" description="Basic residues" evidence="1">
    <location>
        <begin position="123"/>
        <end position="135"/>
    </location>
</feature>
<name>A0A8M1H6V9_BETSP</name>
<dbReference type="RefSeq" id="XP_040924173.1">
    <property type="nucleotide sequence ID" value="XM_041068239.2"/>
</dbReference>
<feature type="compositionally biased region" description="Low complexity" evidence="1">
    <location>
        <begin position="136"/>
        <end position="147"/>
    </location>
</feature>
<accession>A0A8M1H6V9</accession>
<feature type="region of interest" description="Disordered" evidence="1">
    <location>
        <begin position="63"/>
        <end position="85"/>
    </location>
</feature>
<feature type="compositionally biased region" description="Polar residues" evidence="1">
    <location>
        <begin position="70"/>
        <end position="85"/>
    </location>
</feature>
<evidence type="ECO:0000313" key="2">
    <source>
        <dbReference type="Proteomes" id="UP000515150"/>
    </source>
</evidence>
<sequence length="154" mass="17464">MIRGKAPTTLISLILLKICANKFRPRQLLHLKPPAGLVCQRALHSIALRYSVARANNSNCSIGTRRLNKHSTPSQPERPLDSSTLRSISRHGPITVSTYQTTLFWRCHRTPERYLLPASASSMRRHPPRSRRSSHKNNNNNNNNKNRGALKRSV</sequence>
<evidence type="ECO:0000313" key="3">
    <source>
        <dbReference type="RefSeq" id="XP_040924173.1"/>
    </source>
</evidence>
<keyword evidence="2" id="KW-1185">Reference proteome</keyword>
<proteinExistence type="predicted"/>
<organism evidence="2 3">
    <name type="scientific">Betta splendens</name>
    <name type="common">Siamese fighting fish</name>
    <dbReference type="NCBI Taxonomy" id="158456"/>
    <lineage>
        <taxon>Eukaryota</taxon>
        <taxon>Metazoa</taxon>
        <taxon>Chordata</taxon>
        <taxon>Craniata</taxon>
        <taxon>Vertebrata</taxon>
        <taxon>Euteleostomi</taxon>
        <taxon>Actinopterygii</taxon>
        <taxon>Neopterygii</taxon>
        <taxon>Teleostei</taxon>
        <taxon>Neoteleostei</taxon>
        <taxon>Acanthomorphata</taxon>
        <taxon>Anabantaria</taxon>
        <taxon>Anabantiformes</taxon>
        <taxon>Anabantoidei</taxon>
        <taxon>Osphronemidae</taxon>
        <taxon>Betta</taxon>
    </lineage>
</organism>
<reference evidence="3" key="1">
    <citation type="submission" date="2025-08" db="UniProtKB">
        <authorList>
            <consortium name="RefSeq"/>
        </authorList>
    </citation>
    <scope>IDENTIFICATION</scope>
</reference>
<gene>
    <name evidence="3" type="primary">LOC114844469</name>
</gene>
<dbReference type="GeneID" id="114844469"/>
<dbReference type="AlphaFoldDB" id="A0A8M1H6V9"/>
<dbReference type="Proteomes" id="UP000515150">
    <property type="component" value="Chromosome 17"/>
</dbReference>
<protein>
    <submittedName>
        <fullName evidence="3">Uncharacterized protein LOC114844469 isoform X1</fullName>
    </submittedName>
</protein>
<dbReference type="KEGG" id="bspl:114844469"/>
<feature type="region of interest" description="Disordered" evidence="1">
    <location>
        <begin position="116"/>
        <end position="154"/>
    </location>
</feature>